<gene>
    <name evidence="3" type="ORF">CYCCA115_LOCUS5905</name>
</gene>
<dbReference type="InterPro" id="IPR049227">
    <property type="entry name" value="DUF6824"/>
</dbReference>
<feature type="compositionally biased region" description="Polar residues" evidence="1">
    <location>
        <begin position="134"/>
        <end position="149"/>
    </location>
</feature>
<proteinExistence type="predicted"/>
<feature type="compositionally biased region" description="Polar residues" evidence="1">
    <location>
        <begin position="172"/>
        <end position="182"/>
    </location>
</feature>
<feature type="compositionally biased region" description="Low complexity" evidence="1">
    <location>
        <begin position="157"/>
        <end position="171"/>
    </location>
</feature>
<sequence>MAALGTFENPRPYDILCGRNRNSFNNIGNRRFRITINMNVEKYNALRSRHERSKFIASLAHTMRYEVGFRFLKKKSGKNSETIDLSDDEVRAKIGHALRDLSTVLRENGEDEGSPDSRVPRPGPYKKQDKKLQSVRSSASLETVPSANIVNDEDANTSVSPTPIPVSSFSTDKTASMSTMGQQEAADSKKSALPEQVRSLSPPVDQMAQVSPYDEDATPLKSNQLKSIRKFFGGNDEENLKLFPLEVGEACESLLGPPAESILPPLDDDDELDEFWTHSELENERSGQDRSGRSQRTNMSIGTFELQNERSGRSQRTNMSVGTFDMSLNSSCCLSEGLETLSLVST</sequence>
<evidence type="ECO:0000313" key="3">
    <source>
        <dbReference type="EMBL" id="CAJ1937962.1"/>
    </source>
</evidence>
<accession>A0AAD2CL38</accession>
<evidence type="ECO:0000313" key="4">
    <source>
        <dbReference type="Proteomes" id="UP001295423"/>
    </source>
</evidence>
<feature type="region of interest" description="Disordered" evidence="1">
    <location>
        <begin position="279"/>
        <end position="317"/>
    </location>
</feature>
<dbReference type="AlphaFoldDB" id="A0AAD2CL38"/>
<comment type="caution">
    <text evidence="3">The sequence shown here is derived from an EMBL/GenBank/DDBJ whole genome shotgun (WGS) entry which is preliminary data.</text>
</comment>
<dbReference type="Pfam" id="PF20710">
    <property type="entry name" value="DUF6824"/>
    <property type="match status" value="1"/>
</dbReference>
<dbReference type="EMBL" id="CAKOGP040000668">
    <property type="protein sequence ID" value="CAJ1937962.1"/>
    <property type="molecule type" value="Genomic_DNA"/>
</dbReference>
<protein>
    <recommendedName>
        <fullName evidence="2">DUF6824 domain-containing protein</fullName>
    </recommendedName>
</protein>
<dbReference type="Proteomes" id="UP001295423">
    <property type="component" value="Unassembled WGS sequence"/>
</dbReference>
<feature type="region of interest" description="Disordered" evidence="1">
    <location>
        <begin position="102"/>
        <end position="206"/>
    </location>
</feature>
<keyword evidence="4" id="KW-1185">Reference proteome</keyword>
<organism evidence="3 4">
    <name type="scientific">Cylindrotheca closterium</name>
    <dbReference type="NCBI Taxonomy" id="2856"/>
    <lineage>
        <taxon>Eukaryota</taxon>
        <taxon>Sar</taxon>
        <taxon>Stramenopiles</taxon>
        <taxon>Ochrophyta</taxon>
        <taxon>Bacillariophyta</taxon>
        <taxon>Bacillariophyceae</taxon>
        <taxon>Bacillariophycidae</taxon>
        <taxon>Bacillariales</taxon>
        <taxon>Bacillariaceae</taxon>
        <taxon>Cylindrotheca</taxon>
    </lineage>
</organism>
<name>A0AAD2CL38_9STRA</name>
<evidence type="ECO:0000259" key="2">
    <source>
        <dbReference type="Pfam" id="PF20710"/>
    </source>
</evidence>
<feature type="domain" description="DUF6824" evidence="2">
    <location>
        <begin position="14"/>
        <end position="100"/>
    </location>
</feature>
<feature type="compositionally biased region" description="Basic and acidic residues" evidence="1">
    <location>
        <begin position="279"/>
        <end position="292"/>
    </location>
</feature>
<reference evidence="3" key="1">
    <citation type="submission" date="2023-08" db="EMBL/GenBank/DDBJ databases">
        <authorList>
            <person name="Audoor S."/>
            <person name="Bilcke G."/>
        </authorList>
    </citation>
    <scope>NUCLEOTIDE SEQUENCE</scope>
</reference>
<evidence type="ECO:0000256" key="1">
    <source>
        <dbReference type="SAM" id="MobiDB-lite"/>
    </source>
</evidence>